<dbReference type="SUPFAM" id="SSF47413">
    <property type="entry name" value="lambda repressor-like DNA-binding domains"/>
    <property type="match status" value="1"/>
</dbReference>
<dbReference type="InterPro" id="IPR001387">
    <property type="entry name" value="Cro/C1-type_HTH"/>
</dbReference>
<feature type="domain" description="HTH cro/C1-type" evidence="1">
    <location>
        <begin position="30"/>
        <end position="83"/>
    </location>
</feature>
<accession>A0A3E0J4W4</accession>
<dbReference type="Gene3D" id="1.25.40.10">
    <property type="entry name" value="Tetratricopeptide repeat domain"/>
    <property type="match status" value="1"/>
</dbReference>
<dbReference type="PANTHER" id="PTHR37038:SF14">
    <property type="entry name" value="TRANSCRIPTIONAL ACTIVATOR"/>
    <property type="match status" value="1"/>
</dbReference>
<dbReference type="SMART" id="SM00530">
    <property type="entry name" value="HTH_XRE"/>
    <property type="match status" value="1"/>
</dbReference>
<dbReference type="GO" id="GO:0003677">
    <property type="term" value="F:DNA binding"/>
    <property type="evidence" value="ECO:0007669"/>
    <property type="project" value="InterPro"/>
</dbReference>
<keyword evidence="3" id="KW-1185">Reference proteome</keyword>
<proteinExistence type="predicted"/>
<dbReference type="Pfam" id="PF18768">
    <property type="entry name" value="RNPP_C"/>
    <property type="match status" value="1"/>
</dbReference>
<dbReference type="InterPro" id="IPR011990">
    <property type="entry name" value="TPR-like_helical_dom_sf"/>
</dbReference>
<dbReference type="PROSITE" id="PS50943">
    <property type="entry name" value="HTH_CROC1"/>
    <property type="match status" value="1"/>
</dbReference>
<evidence type="ECO:0000259" key="1">
    <source>
        <dbReference type="PROSITE" id="PS50943"/>
    </source>
</evidence>
<name>A0A3E0J4W4_9BACI</name>
<protein>
    <submittedName>
        <fullName evidence="2">XRE family transcriptional regulator</fullName>
    </submittedName>
</protein>
<sequence length="322" mass="38179">MREFLTFLIQLMCLCIRRNYEMEEKIGDKIKTVRKLYGISQEALAKNICSQSEVSRIESNTHLPSYYVLLRLSNRLGVDINYFLENEEESQRNDYLLEVKSQLAEARRQRDYSLLKNIVEFEIKNPLFKKGPIRSYLLWHKGIYQYHLDKEFEKSIKTLLSCLSHQNKSLLFTELDINLLNSIGIIYRNESLLEKALEHLGSAYQMVGRVPSIRDRRLFSKVSYNLSKVYTDLERYVDSLKVCEKGIIECKKNEDMFLFAEFHYQIGRNYFFQLSIEDGLSYLEKAKTIYSLQSKEHLKSIVNEEINYFKDNFPINKSLKQK</sequence>
<dbReference type="SUPFAM" id="SSF48452">
    <property type="entry name" value="TPR-like"/>
    <property type="match status" value="1"/>
</dbReference>
<dbReference type="AlphaFoldDB" id="A0A3E0J4W4"/>
<reference evidence="2 3" key="1">
    <citation type="submission" date="2018-08" db="EMBL/GenBank/DDBJ databases">
        <title>Genome sequence of Halobacillus trueperi KCTC 3686.</title>
        <authorList>
            <person name="Cho K.H."/>
            <person name="Kwak M.-J."/>
            <person name="Kim B.-Y."/>
            <person name="Chun J."/>
        </authorList>
    </citation>
    <scope>NUCLEOTIDE SEQUENCE [LARGE SCALE GENOMIC DNA]</scope>
    <source>
        <strain evidence="2 3">KCTC 3686</strain>
    </source>
</reference>
<dbReference type="CDD" id="cd00093">
    <property type="entry name" value="HTH_XRE"/>
    <property type="match status" value="1"/>
</dbReference>
<dbReference type="Pfam" id="PF01381">
    <property type="entry name" value="HTH_3"/>
    <property type="match status" value="1"/>
</dbReference>
<evidence type="ECO:0000313" key="3">
    <source>
        <dbReference type="Proteomes" id="UP000256305"/>
    </source>
</evidence>
<organism evidence="2 3">
    <name type="scientific">Halobacillus trueperi</name>
    <dbReference type="NCBI Taxonomy" id="156205"/>
    <lineage>
        <taxon>Bacteria</taxon>
        <taxon>Bacillati</taxon>
        <taxon>Bacillota</taxon>
        <taxon>Bacilli</taxon>
        <taxon>Bacillales</taxon>
        <taxon>Bacillaceae</taxon>
        <taxon>Halobacillus</taxon>
    </lineage>
</organism>
<dbReference type="InterPro" id="IPR041315">
    <property type="entry name" value="PlcR_TPR"/>
</dbReference>
<comment type="caution">
    <text evidence="2">The sequence shown here is derived from an EMBL/GenBank/DDBJ whole genome shotgun (WGS) entry which is preliminary data.</text>
</comment>
<gene>
    <name evidence="2" type="ORF">DYE48_14995</name>
</gene>
<evidence type="ECO:0000313" key="2">
    <source>
        <dbReference type="EMBL" id="REJ07946.1"/>
    </source>
</evidence>
<dbReference type="EMBL" id="QUAE01000014">
    <property type="protein sequence ID" value="REJ07946.1"/>
    <property type="molecule type" value="Genomic_DNA"/>
</dbReference>
<dbReference type="PANTHER" id="PTHR37038">
    <property type="entry name" value="TRANSCRIPTIONAL REGULATOR-RELATED"/>
    <property type="match status" value="1"/>
</dbReference>
<dbReference type="Proteomes" id="UP000256305">
    <property type="component" value="Unassembled WGS sequence"/>
</dbReference>
<dbReference type="InterPro" id="IPR053163">
    <property type="entry name" value="HTH-type_regulator_Rgg"/>
</dbReference>
<dbReference type="InterPro" id="IPR010982">
    <property type="entry name" value="Lambda_DNA-bd_dom_sf"/>
</dbReference>